<evidence type="ECO:0000256" key="6">
    <source>
        <dbReference type="ARBA" id="ARBA00023014"/>
    </source>
</evidence>
<dbReference type="NCBIfam" id="TIGR01958">
    <property type="entry name" value="nuoE_fam"/>
    <property type="match status" value="1"/>
</dbReference>
<protein>
    <submittedName>
        <fullName evidence="11">NADH-quinone oxidoreductase subunit NuoE</fullName>
        <ecNumber evidence="11">1.6.5.11</ecNumber>
    </submittedName>
</protein>
<dbReference type="GO" id="GO:0022804">
    <property type="term" value="F:active transmembrane transporter activity"/>
    <property type="evidence" value="ECO:0007669"/>
    <property type="project" value="UniProtKB-ARBA"/>
</dbReference>
<dbReference type="NCBIfam" id="NF005725">
    <property type="entry name" value="PRK07539.1-5"/>
    <property type="match status" value="1"/>
</dbReference>
<dbReference type="CDD" id="cd03064">
    <property type="entry name" value="TRX_Fd_NuoE"/>
    <property type="match status" value="1"/>
</dbReference>
<dbReference type="InterPro" id="IPR036249">
    <property type="entry name" value="Thioredoxin-like_sf"/>
</dbReference>
<dbReference type="OrthoDB" id="9807941at2"/>
<evidence type="ECO:0000256" key="2">
    <source>
        <dbReference type="ARBA" id="ARBA00022714"/>
    </source>
</evidence>
<dbReference type="AlphaFoldDB" id="A0A545TPF0"/>
<dbReference type="EC" id="1.6.5.11" evidence="11"/>
<dbReference type="Pfam" id="PF01257">
    <property type="entry name" value="2Fe-2S_thioredx"/>
    <property type="match status" value="1"/>
</dbReference>
<comment type="cofactor">
    <cofactor evidence="10">
        <name>[2Fe-2S] cluster</name>
        <dbReference type="ChEBI" id="CHEBI:190135"/>
    </cofactor>
    <text evidence="10">Binds 1 [2Fe-2S] cluster.</text>
</comment>
<organism evidence="11 12">
    <name type="scientific">Denitrobaculum tricleocarpae</name>
    <dbReference type="NCBI Taxonomy" id="2591009"/>
    <lineage>
        <taxon>Bacteria</taxon>
        <taxon>Pseudomonadati</taxon>
        <taxon>Pseudomonadota</taxon>
        <taxon>Alphaproteobacteria</taxon>
        <taxon>Rhodospirillales</taxon>
        <taxon>Rhodospirillaceae</taxon>
        <taxon>Denitrobaculum</taxon>
    </lineage>
</organism>
<dbReference type="SUPFAM" id="SSF52833">
    <property type="entry name" value="Thioredoxin-like"/>
    <property type="match status" value="1"/>
</dbReference>
<dbReference type="FunFam" id="3.40.30.10:FF:000022">
    <property type="entry name" value="NADH dehydrogenase flavoprotein 2, mitochondrial"/>
    <property type="match status" value="1"/>
</dbReference>
<dbReference type="GO" id="GO:0098662">
    <property type="term" value="P:inorganic cation transmembrane transport"/>
    <property type="evidence" value="ECO:0007669"/>
    <property type="project" value="UniProtKB-ARBA"/>
</dbReference>
<evidence type="ECO:0000313" key="12">
    <source>
        <dbReference type="Proteomes" id="UP000315252"/>
    </source>
</evidence>
<gene>
    <name evidence="11" type="primary">nuoE</name>
    <name evidence="11" type="ORF">FKG95_15640</name>
</gene>
<dbReference type="FunFam" id="1.10.10.1590:FF:000001">
    <property type="entry name" value="NADH-quinone oxidoreductase subunit E"/>
    <property type="match status" value="1"/>
</dbReference>
<keyword evidence="3 10" id="KW-0479">Metal-binding</keyword>
<keyword evidence="5 10" id="KW-0408">Iron</keyword>
<dbReference type="Gene3D" id="1.10.10.1590">
    <property type="entry name" value="NADH-quinone oxidoreductase subunit E"/>
    <property type="match status" value="1"/>
</dbReference>
<evidence type="ECO:0000313" key="11">
    <source>
        <dbReference type="EMBL" id="TQV79100.1"/>
    </source>
</evidence>
<dbReference type="GO" id="GO:0003954">
    <property type="term" value="F:NADH dehydrogenase activity"/>
    <property type="evidence" value="ECO:0007669"/>
    <property type="project" value="TreeGrafter"/>
</dbReference>
<dbReference type="GO" id="GO:1902494">
    <property type="term" value="C:catalytic complex"/>
    <property type="evidence" value="ECO:0007669"/>
    <property type="project" value="UniProtKB-ARBA"/>
</dbReference>
<dbReference type="PIRSF" id="PIRSF000216">
    <property type="entry name" value="NADH_DH_24kDa"/>
    <property type="match status" value="1"/>
</dbReference>
<dbReference type="GO" id="GO:0098796">
    <property type="term" value="C:membrane protein complex"/>
    <property type="evidence" value="ECO:0007669"/>
    <property type="project" value="UniProtKB-ARBA"/>
</dbReference>
<dbReference type="GO" id="GO:0031967">
    <property type="term" value="C:organelle envelope"/>
    <property type="evidence" value="ECO:0007669"/>
    <property type="project" value="UniProtKB-ARBA"/>
</dbReference>
<keyword evidence="11" id="KW-0560">Oxidoreductase</keyword>
<keyword evidence="6 10" id="KW-0411">Iron-sulfur</keyword>
<evidence type="ECO:0000256" key="10">
    <source>
        <dbReference type="PIRSR" id="PIRSR000216-1"/>
    </source>
</evidence>
<evidence type="ECO:0000256" key="1">
    <source>
        <dbReference type="ARBA" id="ARBA00010643"/>
    </source>
</evidence>
<feature type="binding site" evidence="10">
    <location>
        <position position="97"/>
    </location>
    <ligand>
        <name>[2Fe-2S] cluster</name>
        <dbReference type="ChEBI" id="CHEBI:190135"/>
    </ligand>
</feature>
<dbReference type="Gene3D" id="3.40.30.10">
    <property type="entry name" value="Glutaredoxin"/>
    <property type="match status" value="1"/>
</dbReference>
<dbReference type="EMBL" id="VHSH01000005">
    <property type="protein sequence ID" value="TQV79100.1"/>
    <property type="molecule type" value="Genomic_DNA"/>
</dbReference>
<comment type="cofactor">
    <cofactor evidence="8">
        <name>[2Fe-2S] cluster</name>
        <dbReference type="ChEBI" id="CHEBI:190135"/>
    </cofactor>
</comment>
<keyword evidence="7" id="KW-0520">NAD</keyword>
<evidence type="ECO:0000256" key="5">
    <source>
        <dbReference type="ARBA" id="ARBA00023004"/>
    </source>
</evidence>
<dbReference type="GO" id="GO:0051537">
    <property type="term" value="F:2 iron, 2 sulfur cluster binding"/>
    <property type="evidence" value="ECO:0007669"/>
    <property type="project" value="UniProtKB-KW"/>
</dbReference>
<name>A0A545TPF0_9PROT</name>
<feature type="binding site" evidence="10">
    <location>
        <position position="102"/>
    </location>
    <ligand>
        <name>[2Fe-2S] cluster</name>
        <dbReference type="ChEBI" id="CHEBI:190135"/>
    </ligand>
</feature>
<feature type="binding site" evidence="10">
    <location>
        <position position="138"/>
    </location>
    <ligand>
        <name>[2Fe-2S] cluster</name>
        <dbReference type="ChEBI" id="CHEBI:190135"/>
    </ligand>
</feature>
<dbReference type="GO" id="GO:0031090">
    <property type="term" value="C:organelle membrane"/>
    <property type="evidence" value="ECO:0007669"/>
    <property type="project" value="UniProtKB-ARBA"/>
</dbReference>
<proteinExistence type="inferred from homology"/>
<accession>A0A545TPF0</accession>
<comment type="caution">
    <text evidence="11">The sequence shown here is derived from an EMBL/GenBank/DDBJ whole genome shotgun (WGS) entry which is preliminary data.</text>
</comment>
<dbReference type="PROSITE" id="PS01099">
    <property type="entry name" value="COMPLEX1_24K"/>
    <property type="match status" value="1"/>
</dbReference>
<dbReference type="GO" id="GO:0022890">
    <property type="term" value="F:inorganic cation transmembrane transporter activity"/>
    <property type="evidence" value="ECO:0007669"/>
    <property type="project" value="UniProtKB-ARBA"/>
</dbReference>
<dbReference type="InterPro" id="IPR041921">
    <property type="entry name" value="NuoE_N"/>
</dbReference>
<evidence type="ECO:0000256" key="8">
    <source>
        <dbReference type="ARBA" id="ARBA00034078"/>
    </source>
</evidence>
<dbReference type="InterPro" id="IPR002023">
    <property type="entry name" value="NuoE-like"/>
</dbReference>
<dbReference type="GO" id="GO:0046872">
    <property type="term" value="F:metal ion binding"/>
    <property type="evidence" value="ECO:0007669"/>
    <property type="project" value="UniProtKB-KW"/>
</dbReference>
<dbReference type="PANTHER" id="PTHR10371">
    <property type="entry name" value="NADH DEHYDROGENASE UBIQUINONE FLAVOPROTEIN 2, MITOCHONDRIAL"/>
    <property type="match status" value="1"/>
</dbReference>
<evidence type="ECO:0000256" key="9">
    <source>
        <dbReference type="ARBA" id="ARBA00047712"/>
    </source>
</evidence>
<keyword evidence="12" id="KW-1185">Reference proteome</keyword>
<evidence type="ECO:0000256" key="3">
    <source>
        <dbReference type="ARBA" id="ARBA00022723"/>
    </source>
</evidence>
<dbReference type="PANTHER" id="PTHR10371:SF3">
    <property type="entry name" value="NADH DEHYDROGENASE [UBIQUINONE] FLAVOPROTEIN 2, MITOCHONDRIAL"/>
    <property type="match status" value="1"/>
</dbReference>
<sequence>MKVTSYAEGDVGDFSFTPENLDVAKKFVARYPEGRQASAVIALLDLAQRQNGGWLSGDAIAYVANYLEIAPMRAFEVASFYSMFNLKPVGKHFIQVCRTTPCWLRGSDGLSEACKKKLGVKFGEVTEDGLFSVIEVECLGACANAPMVQINDDYYEDLTPERMEEMIDDLRAGKVIPVGSQIGRLTSAPEGGPQTLQDLPPFDGKAVKMEPEAFVAKIVPSGEEG</sequence>
<dbReference type="RefSeq" id="WP_142897324.1">
    <property type="nucleotide sequence ID" value="NZ_ML660056.1"/>
</dbReference>
<comment type="catalytic activity">
    <reaction evidence="9">
        <text>a quinone + NADH + 5 H(+)(in) = a quinol + NAD(+) + 4 H(+)(out)</text>
        <dbReference type="Rhea" id="RHEA:57888"/>
        <dbReference type="ChEBI" id="CHEBI:15378"/>
        <dbReference type="ChEBI" id="CHEBI:24646"/>
        <dbReference type="ChEBI" id="CHEBI:57540"/>
        <dbReference type="ChEBI" id="CHEBI:57945"/>
        <dbReference type="ChEBI" id="CHEBI:132124"/>
    </reaction>
</comment>
<dbReference type="InterPro" id="IPR042128">
    <property type="entry name" value="NuoE_dom"/>
</dbReference>
<keyword evidence="2 10" id="KW-0001">2Fe-2S</keyword>
<evidence type="ECO:0000256" key="7">
    <source>
        <dbReference type="ARBA" id="ARBA00023027"/>
    </source>
</evidence>
<feature type="binding site" evidence="10">
    <location>
        <position position="142"/>
    </location>
    <ligand>
        <name>[2Fe-2S] cluster</name>
        <dbReference type="ChEBI" id="CHEBI:190135"/>
    </ligand>
</feature>
<reference evidence="11 12" key="1">
    <citation type="submission" date="2019-06" db="EMBL/GenBank/DDBJ databases">
        <title>Whole genome sequence for Rhodospirillaceae sp. R148.</title>
        <authorList>
            <person name="Wang G."/>
        </authorList>
    </citation>
    <scope>NUCLEOTIDE SEQUENCE [LARGE SCALE GENOMIC DNA]</scope>
    <source>
        <strain evidence="11 12">R148</strain>
    </source>
</reference>
<dbReference type="GO" id="GO:0008324">
    <property type="term" value="F:monoatomic cation transmembrane transporter activity"/>
    <property type="evidence" value="ECO:0007669"/>
    <property type="project" value="UniProtKB-ARBA"/>
</dbReference>
<comment type="similarity">
    <text evidence="1">Belongs to the complex I 24 kDa subunit family.</text>
</comment>
<dbReference type="Proteomes" id="UP000315252">
    <property type="component" value="Unassembled WGS sequence"/>
</dbReference>
<evidence type="ECO:0000256" key="4">
    <source>
        <dbReference type="ARBA" id="ARBA00022967"/>
    </source>
</evidence>
<keyword evidence="4" id="KW-1278">Translocase</keyword>